<comment type="caution">
    <text evidence="11">The sequence shown here is derived from an EMBL/GenBank/DDBJ whole genome shotgun (WGS) entry which is preliminary data.</text>
</comment>
<dbReference type="EMBL" id="BLPF01000001">
    <property type="protein sequence ID" value="GFJ76762.1"/>
    <property type="molecule type" value="Genomic_DNA"/>
</dbReference>
<evidence type="ECO:0000313" key="11">
    <source>
        <dbReference type="EMBL" id="GFJ76762.1"/>
    </source>
</evidence>
<dbReference type="GO" id="GO:0005886">
    <property type="term" value="C:plasma membrane"/>
    <property type="evidence" value="ECO:0007669"/>
    <property type="project" value="UniProtKB-SubCell"/>
</dbReference>
<feature type="transmembrane region" description="Helical" evidence="8">
    <location>
        <begin position="146"/>
        <end position="167"/>
    </location>
</feature>
<evidence type="ECO:0000256" key="7">
    <source>
        <dbReference type="SAM" id="MobiDB-lite"/>
    </source>
</evidence>
<feature type="region of interest" description="Disordered" evidence="7">
    <location>
        <begin position="441"/>
        <end position="483"/>
    </location>
</feature>
<dbReference type="Proteomes" id="UP000482800">
    <property type="component" value="Unassembled WGS sequence"/>
</dbReference>
<evidence type="ECO:0000256" key="2">
    <source>
        <dbReference type="ARBA" id="ARBA00010792"/>
    </source>
</evidence>
<dbReference type="InterPro" id="IPR008258">
    <property type="entry name" value="Transglycosylase_SLT_dom_1"/>
</dbReference>
<reference evidence="11 12" key="1">
    <citation type="submission" date="2020-03" db="EMBL/GenBank/DDBJ databases">
        <title>Whole genome shotgun sequence of Phytohabitans houttuyneae NBRC 108639.</title>
        <authorList>
            <person name="Komaki H."/>
            <person name="Tamura T."/>
        </authorList>
    </citation>
    <scope>NUCLEOTIDE SEQUENCE [LARGE SCALE GENOMIC DNA]</scope>
    <source>
        <strain evidence="11 12">NBRC 108639</strain>
    </source>
</reference>
<feature type="compositionally biased region" description="Basic and acidic residues" evidence="7">
    <location>
        <begin position="473"/>
        <end position="483"/>
    </location>
</feature>
<protein>
    <submittedName>
        <fullName evidence="11">Uncharacterized protein</fullName>
    </submittedName>
</protein>
<proteinExistence type="inferred from homology"/>
<dbReference type="CDD" id="cd00254">
    <property type="entry name" value="LT-like"/>
    <property type="match status" value="1"/>
</dbReference>
<feature type="transmembrane region" description="Helical" evidence="8">
    <location>
        <begin position="173"/>
        <end position="194"/>
    </location>
</feature>
<feature type="transmembrane region" description="Helical" evidence="8">
    <location>
        <begin position="384"/>
        <end position="408"/>
    </location>
</feature>
<dbReference type="SUPFAM" id="SSF53955">
    <property type="entry name" value="Lysozyme-like"/>
    <property type="match status" value="1"/>
</dbReference>
<accession>A0A6V8JVX0</accession>
<keyword evidence="3" id="KW-1003">Cell membrane</keyword>
<gene>
    <name evidence="11" type="ORF">Phou_009420</name>
</gene>
<feature type="domain" description="VTT" evidence="10">
    <location>
        <begin position="36"/>
        <end position="160"/>
    </location>
</feature>
<sequence>MQELVNLLTDLPPLLVYIVAAVLVAGETAVIVGLMVPAEATLLTVGFLAYLGTLRLGPAVAVMIVAALTGDALAFRSGRRYGPKLRSGRWGARIGHERWRKADAMLERLGGRAMFGARWVAFVRTLAPRLAGGAGMPYRRFAPWNALGVVTWVGTSVAVGFLAGESYETVSRYLGKATGAVLILLVAVIAIVLLGRWLGRNPDPAFALARRAGALPPMRWVTQRYGLLFFLLSMRFGPGWAFVANLVFGLALLLLFAFAMAFVVNAVVRHSGLSVVDDAIANWLAARRTDGFAHAADVVVDVFGPKSLVVVVALAALLLGWRRRSWRGDLVTLVATAGAFLPLLLLAVAERALAERFFLTQHAVVTASLCTLAWLFARRTRWMIGVAVWTAAVVAVVTVTAARLYVGWNTASQLVTSVLLGVLWTAVFMVAWATRGRVENRSPDVPDMSGSAPGSPTTSCYGAQRATRGRQLPRPDRPWCEPRGRKREVGTVRVRTGVVAVLTLFAMAGCLEQTPSATGGAPPDSAVTTEGTQVEPLAQEWGAAPTPSASASPTPKKSPTTRPPAKPKPKRKPPVETQLPPPTPPKPPVSGCTSPKYEGTAATRAQVKEALTAAAGRTYWPTSAPSIKVPVNLVKATAWQESGWQSNIIACDGGIGLMQVMPDTAAFVNQRFGKSYDIRTYTDNASLGANYLAWLIKYFGDVYFEGDYTLDTSGGCASHTAPCLVNAVIASYNFGFGAVDTDAGLVIPNPRYVENVRALMTGCECLSF</sequence>
<keyword evidence="4 8" id="KW-0812">Transmembrane</keyword>
<feature type="transmembrane region" description="Helical" evidence="8">
    <location>
        <begin position="302"/>
        <end position="321"/>
    </location>
</feature>
<evidence type="ECO:0000259" key="9">
    <source>
        <dbReference type="Pfam" id="PF01464"/>
    </source>
</evidence>
<feature type="transmembrane region" description="Helical" evidence="8">
    <location>
        <begin position="414"/>
        <end position="433"/>
    </location>
</feature>
<feature type="transmembrane region" description="Helical" evidence="8">
    <location>
        <begin position="333"/>
        <end position="353"/>
    </location>
</feature>
<feature type="transmembrane region" description="Helical" evidence="8">
    <location>
        <begin position="359"/>
        <end position="377"/>
    </location>
</feature>
<dbReference type="Pfam" id="PF09335">
    <property type="entry name" value="VTT_dom"/>
    <property type="match status" value="1"/>
</dbReference>
<evidence type="ECO:0000256" key="4">
    <source>
        <dbReference type="ARBA" id="ARBA00022692"/>
    </source>
</evidence>
<dbReference type="InterPro" id="IPR023346">
    <property type="entry name" value="Lysozyme-like_dom_sf"/>
</dbReference>
<evidence type="ECO:0000259" key="10">
    <source>
        <dbReference type="Pfam" id="PF09335"/>
    </source>
</evidence>
<comment type="subcellular location">
    <subcellularLocation>
        <location evidence="1">Cell membrane</location>
        <topology evidence="1">Multi-pass membrane protein</topology>
    </subcellularLocation>
</comment>
<evidence type="ECO:0000256" key="6">
    <source>
        <dbReference type="ARBA" id="ARBA00023136"/>
    </source>
</evidence>
<name>A0A6V8JVX0_9ACTN</name>
<dbReference type="InterPro" id="IPR032818">
    <property type="entry name" value="DedA-like"/>
</dbReference>
<dbReference type="AlphaFoldDB" id="A0A6V8JVX0"/>
<feature type="transmembrane region" description="Helical" evidence="8">
    <location>
        <begin position="240"/>
        <end position="264"/>
    </location>
</feature>
<comment type="similarity">
    <text evidence="2">Belongs to the DedA family.</text>
</comment>
<evidence type="ECO:0000313" key="12">
    <source>
        <dbReference type="Proteomes" id="UP000482800"/>
    </source>
</evidence>
<dbReference type="InterPro" id="IPR032816">
    <property type="entry name" value="VTT_dom"/>
</dbReference>
<evidence type="ECO:0000256" key="3">
    <source>
        <dbReference type="ARBA" id="ARBA00022475"/>
    </source>
</evidence>
<dbReference type="PANTHER" id="PTHR30353:SF15">
    <property type="entry name" value="INNER MEMBRANE PROTEIN YABI"/>
    <property type="match status" value="1"/>
</dbReference>
<dbReference type="PANTHER" id="PTHR30353">
    <property type="entry name" value="INNER MEMBRANE PROTEIN DEDA-RELATED"/>
    <property type="match status" value="1"/>
</dbReference>
<keyword evidence="5 8" id="KW-1133">Transmembrane helix</keyword>
<feature type="region of interest" description="Disordered" evidence="7">
    <location>
        <begin position="543"/>
        <end position="600"/>
    </location>
</feature>
<dbReference type="Gene3D" id="1.10.530.10">
    <property type="match status" value="1"/>
</dbReference>
<keyword evidence="6 8" id="KW-0472">Membrane</keyword>
<feature type="domain" description="Transglycosylase SLT" evidence="9">
    <location>
        <begin position="628"/>
        <end position="741"/>
    </location>
</feature>
<feature type="compositionally biased region" description="Low complexity" evidence="7">
    <location>
        <begin position="543"/>
        <end position="560"/>
    </location>
</feature>
<dbReference type="Pfam" id="PF01464">
    <property type="entry name" value="SLT"/>
    <property type="match status" value="1"/>
</dbReference>
<feature type="transmembrane region" description="Helical" evidence="8">
    <location>
        <begin position="56"/>
        <end position="75"/>
    </location>
</feature>
<evidence type="ECO:0000256" key="5">
    <source>
        <dbReference type="ARBA" id="ARBA00022989"/>
    </source>
</evidence>
<keyword evidence="12" id="KW-1185">Reference proteome</keyword>
<feature type="compositionally biased region" description="Polar residues" evidence="7">
    <location>
        <begin position="452"/>
        <end position="461"/>
    </location>
</feature>
<feature type="compositionally biased region" description="Pro residues" evidence="7">
    <location>
        <begin position="579"/>
        <end position="588"/>
    </location>
</feature>
<feature type="transmembrane region" description="Helical" evidence="8">
    <location>
        <begin position="14"/>
        <end position="36"/>
    </location>
</feature>
<organism evidence="11 12">
    <name type="scientific">Phytohabitans houttuyneae</name>
    <dbReference type="NCBI Taxonomy" id="1076126"/>
    <lineage>
        <taxon>Bacteria</taxon>
        <taxon>Bacillati</taxon>
        <taxon>Actinomycetota</taxon>
        <taxon>Actinomycetes</taxon>
        <taxon>Micromonosporales</taxon>
        <taxon>Micromonosporaceae</taxon>
    </lineage>
</organism>
<reference evidence="11 12" key="2">
    <citation type="submission" date="2020-03" db="EMBL/GenBank/DDBJ databases">
        <authorList>
            <person name="Ichikawa N."/>
            <person name="Kimura A."/>
            <person name="Kitahashi Y."/>
            <person name="Uohara A."/>
        </authorList>
    </citation>
    <scope>NUCLEOTIDE SEQUENCE [LARGE SCALE GENOMIC DNA]</scope>
    <source>
        <strain evidence="11 12">NBRC 108639</strain>
    </source>
</reference>
<evidence type="ECO:0000256" key="8">
    <source>
        <dbReference type="SAM" id="Phobius"/>
    </source>
</evidence>
<evidence type="ECO:0000256" key="1">
    <source>
        <dbReference type="ARBA" id="ARBA00004651"/>
    </source>
</evidence>